<name>A0A1H8HSX9_9ACTN</name>
<feature type="transmembrane region" description="Helical" evidence="2">
    <location>
        <begin position="68"/>
        <end position="86"/>
    </location>
</feature>
<evidence type="ECO:0000313" key="3">
    <source>
        <dbReference type="EMBL" id="SEN59207.1"/>
    </source>
</evidence>
<feature type="region of interest" description="Disordered" evidence="1">
    <location>
        <begin position="1"/>
        <end position="27"/>
    </location>
</feature>
<evidence type="ECO:0000256" key="2">
    <source>
        <dbReference type="SAM" id="Phobius"/>
    </source>
</evidence>
<dbReference type="EMBL" id="FOBF01000030">
    <property type="protein sequence ID" value="SEN59207.1"/>
    <property type="molecule type" value="Genomic_DNA"/>
</dbReference>
<dbReference type="RefSeq" id="WP_091105505.1">
    <property type="nucleotide sequence ID" value="NZ_FOBF01000030.1"/>
</dbReference>
<evidence type="ECO:0000313" key="4">
    <source>
        <dbReference type="Proteomes" id="UP000198953"/>
    </source>
</evidence>
<keyword evidence="2" id="KW-1133">Transmembrane helix</keyword>
<keyword evidence="2" id="KW-0472">Membrane</keyword>
<protein>
    <submittedName>
        <fullName evidence="3">Uncharacterized protein</fullName>
    </submittedName>
</protein>
<keyword evidence="2" id="KW-0812">Transmembrane</keyword>
<evidence type="ECO:0000256" key="1">
    <source>
        <dbReference type="SAM" id="MobiDB-lite"/>
    </source>
</evidence>
<sequence length="218" mass="23560">MDPRISTTPARARTDVPAGTPEPRTPSISAATVRRLGATLAAGTLVWATSIFVVGTHNTGWKERVDDLTGFAFQIGVFALLAVQTRTLATGGSRAARIMLRVELVLLTLASLYSVVHGTMPEDLQDIAVMQVLDVFWPLSMLGMMVIGVKLAFAGRWRGRLRWWPLIAESWAVVTVPTFIALGDQAGRWVGGVHLVIGYATLGLLLALRPHLVLPAQD</sequence>
<feature type="transmembrane region" description="Helical" evidence="2">
    <location>
        <begin position="36"/>
        <end position="56"/>
    </location>
</feature>
<dbReference type="STRING" id="46177.SAMN05660976_07885"/>
<reference evidence="3 4" key="1">
    <citation type="submission" date="2016-10" db="EMBL/GenBank/DDBJ databases">
        <authorList>
            <person name="de Groot N.N."/>
        </authorList>
    </citation>
    <scope>NUCLEOTIDE SEQUENCE [LARGE SCALE GENOMIC DNA]</scope>
    <source>
        <strain evidence="3 4">DSM 43357</strain>
    </source>
</reference>
<accession>A0A1H8HSX9</accession>
<keyword evidence="4" id="KW-1185">Reference proteome</keyword>
<proteinExistence type="predicted"/>
<dbReference type="OrthoDB" id="3473322at2"/>
<dbReference type="AlphaFoldDB" id="A0A1H8HSX9"/>
<feature type="transmembrane region" description="Helical" evidence="2">
    <location>
        <begin position="189"/>
        <end position="208"/>
    </location>
</feature>
<gene>
    <name evidence="3" type="ORF">SAMN05660976_07885</name>
</gene>
<feature type="transmembrane region" description="Helical" evidence="2">
    <location>
        <begin position="166"/>
        <end position="183"/>
    </location>
</feature>
<dbReference type="Proteomes" id="UP000198953">
    <property type="component" value="Unassembled WGS sequence"/>
</dbReference>
<feature type="transmembrane region" description="Helical" evidence="2">
    <location>
        <begin position="98"/>
        <end position="116"/>
    </location>
</feature>
<organism evidence="3 4">
    <name type="scientific">Nonomuraea pusilla</name>
    <dbReference type="NCBI Taxonomy" id="46177"/>
    <lineage>
        <taxon>Bacteria</taxon>
        <taxon>Bacillati</taxon>
        <taxon>Actinomycetota</taxon>
        <taxon>Actinomycetes</taxon>
        <taxon>Streptosporangiales</taxon>
        <taxon>Streptosporangiaceae</taxon>
        <taxon>Nonomuraea</taxon>
    </lineage>
</organism>
<feature type="transmembrane region" description="Helical" evidence="2">
    <location>
        <begin position="136"/>
        <end position="154"/>
    </location>
</feature>